<evidence type="ECO:0000313" key="5">
    <source>
        <dbReference type="EMBL" id="KAG2490004.1"/>
    </source>
</evidence>
<dbReference type="GO" id="GO:0009538">
    <property type="term" value="C:photosystem I reaction center"/>
    <property type="evidence" value="ECO:0007669"/>
    <property type="project" value="UniProtKB-UniRule"/>
</dbReference>
<evidence type="ECO:0000256" key="2">
    <source>
        <dbReference type="ARBA" id="ARBA00022531"/>
    </source>
</evidence>
<dbReference type="FunFam" id="1.10.8.110:FF:000001">
    <property type="entry name" value="Photosystem I reaction center subunit III"/>
    <property type="match status" value="1"/>
</dbReference>
<organism evidence="5 6">
    <name type="scientific">Edaphochlamys debaryana</name>
    <dbReference type="NCBI Taxonomy" id="47281"/>
    <lineage>
        <taxon>Eukaryota</taxon>
        <taxon>Viridiplantae</taxon>
        <taxon>Chlorophyta</taxon>
        <taxon>core chlorophytes</taxon>
        <taxon>Chlorophyceae</taxon>
        <taxon>CS clade</taxon>
        <taxon>Chlamydomonadales</taxon>
        <taxon>Chlamydomonadales incertae sedis</taxon>
        <taxon>Edaphochlamys</taxon>
    </lineage>
</organism>
<dbReference type="EMBL" id="JAEHOE010000066">
    <property type="protein sequence ID" value="KAG2490004.1"/>
    <property type="molecule type" value="Genomic_DNA"/>
</dbReference>
<comment type="caution">
    <text evidence="5">The sequence shown here is derived from an EMBL/GenBank/DDBJ whole genome shotgun (WGS) entry which is preliminary data.</text>
</comment>
<dbReference type="EMBL" id="JAEHOE010000066">
    <property type="protein sequence ID" value="KAG2490005.1"/>
    <property type="molecule type" value="Genomic_DNA"/>
</dbReference>
<sequence length="222" mass="23736">MALLSSSRVQASARAPASSRRSVRVVCQAQKQDVAAQVGSVLAATTLAAAMTLGAPQPALADIAGLTKCSESKAYAKTEKKELKVLEKRLKQYEEGSAPSLAIKATMERTKNRFANYAKAGLLCGNDGLPHLISDPGLALRYGHAGEFFIPTFLFLYVAGYIGYVGRNYLNATKDIQKEIIIDVPLALRCAGQGAGWPLAAIEELKNGTLTEKPENITISPR</sequence>
<keyword evidence="3 4" id="KW-0603">Photosystem I</keyword>
<evidence type="ECO:0000256" key="4">
    <source>
        <dbReference type="RuleBase" id="RU368107"/>
    </source>
</evidence>
<keyword evidence="2 4" id="KW-0602">Photosynthesis</keyword>
<dbReference type="GO" id="GO:0009535">
    <property type="term" value="C:chloroplast thylakoid membrane"/>
    <property type="evidence" value="ECO:0007669"/>
    <property type="project" value="TreeGrafter"/>
</dbReference>
<keyword evidence="6" id="KW-1185">Reference proteome</keyword>
<dbReference type="InterPro" id="IPR003666">
    <property type="entry name" value="PSI_PsaF"/>
</dbReference>
<comment type="subcellular location">
    <subcellularLocation>
        <location evidence="4">Plastid</location>
        <location evidence="4">Chloroplast thylakoid lumen</location>
    </subcellularLocation>
</comment>
<evidence type="ECO:0000313" key="6">
    <source>
        <dbReference type="Proteomes" id="UP000612055"/>
    </source>
</evidence>
<evidence type="ECO:0000256" key="3">
    <source>
        <dbReference type="ARBA" id="ARBA00022836"/>
    </source>
</evidence>
<dbReference type="InterPro" id="IPR036577">
    <property type="entry name" value="PSI_PsaF_sf"/>
</dbReference>
<dbReference type="Gene3D" id="1.10.8.110">
    <property type="entry name" value="Photosystem I PsaF, reaction centre subunit III"/>
    <property type="match status" value="1"/>
</dbReference>
<dbReference type="AlphaFoldDB" id="A0A835XUH8"/>
<keyword evidence="4" id="KW-0150">Chloroplast</keyword>
<dbReference type="GO" id="GO:0009543">
    <property type="term" value="C:chloroplast thylakoid lumen"/>
    <property type="evidence" value="ECO:0007669"/>
    <property type="project" value="UniProtKB-SubCell"/>
</dbReference>
<dbReference type="PANTHER" id="PTHR34939">
    <property type="entry name" value="PHOTOSYSTEM I REACTION CENTER SUBUNIT III, CHLOROPLASTIC"/>
    <property type="match status" value="1"/>
</dbReference>
<accession>A0A835XUH8</accession>
<proteinExistence type="inferred from homology"/>
<protein>
    <recommendedName>
        <fullName evidence="4">Photosystem I reaction center subunit III</fullName>
    </recommendedName>
    <alternativeName>
        <fullName evidence="4">PSI-F</fullName>
    </alternativeName>
</protein>
<keyword evidence="4" id="KW-0793">Thylakoid</keyword>
<dbReference type="PANTHER" id="PTHR34939:SF1">
    <property type="entry name" value="PHOTOSYSTEM I REACTION CENTER SUBUNIT III, CHLOROPLASTIC"/>
    <property type="match status" value="1"/>
</dbReference>
<dbReference type="GO" id="GO:0015979">
    <property type="term" value="P:photosynthesis"/>
    <property type="evidence" value="ECO:0007669"/>
    <property type="project" value="UniProtKB-UniRule"/>
</dbReference>
<name>A0A835XUH8_9CHLO</name>
<comment type="function">
    <text evidence="4">Participates in efficiency of electron transfer from plastocyanin to P700 (or cytochrome c553 in algae and cyanobacteria). This plastocyanin-docking protein contributes to the specific association of plastocyanin to PSI.</text>
</comment>
<comment type="similarity">
    <text evidence="1 4">Belongs to the PsaF family.</text>
</comment>
<gene>
    <name evidence="5" type="ORF">HYH03_011471</name>
</gene>
<dbReference type="Proteomes" id="UP000612055">
    <property type="component" value="Unassembled WGS sequence"/>
</dbReference>
<dbReference type="OrthoDB" id="1920411at2759"/>
<evidence type="ECO:0000256" key="1">
    <source>
        <dbReference type="ARBA" id="ARBA00008386"/>
    </source>
</evidence>
<dbReference type="Pfam" id="PF02507">
    <property type="entry name" value="PSI_PsaF"/>
    <property type="match status" value="1"/>
</dbReference>
<keyword evidence="4" id="KW-0934">Plastid</keyword>
<dbReference type="SUPFAM" id="SSF81536">
    <property type="entry name" value="Subunit III of photosystem I reaction centre, PsaF"/>
    <property type="match status" value="1"/>
</dbReference>
<reference evidence="5" key="1">
    <citation type="journal article" date="2020" name="bioRxiv">
        <title>Comparative genomics of Chlamydomonas.</title>
        <authorList>
            <person name="Craig R.J."/>
            <person name="Hasan A.R."/>
            <person name="Ness R.W."/>
            <person name="Keightley P.D."/>
        </authorList>
    </citation>
    <scope>NUCLEOTIDE SEQUENCE</scope>
    <source>
        <strain evidence="5">CCAP 11/70</strain>
    </source>
</reference>